<proteinExistence type="predicted"/>
<evidence type="ECO:0000259" key="2">
    <source>
        <dbReference type="SMART" id="SM00418"/>
    </source>
</evidence>
<accession>A0ABD6B2C8</accession>
<dbReference type="RefSeq" id="WP_250875708.1">
    <property type="nucleotide sequence ID" value="NZ_JALXFV010000011.1"/>
</dbReference>
<feature type="region of interest" description="Disordered" evidence="1">
    <location>
        <begin position="1"/>
        <end position="28"/>
    </location>
</feature>
<dbReference type="SUPFAM" id="SSF46785">
    <property type="entry name" value="Winged helix' DNA-binding domain"/>
    <property type="match status" value="1"/>
</dbReference>
<dbReference type="SMART" id="SM00418">
    <property type="entry name" value="HTH_ARSR"/>
    <property type="match status" value="1"/>
</dbReference>
<organism evidence="3 4">
    <name type="scientific">Halomarina rubra</name>
    <dbReference type="NCBI Taxonomy" id="2071873"/>
    <lineage>
        <taxon>Archaea</taxon>
        <taxon>Methanobacteriati</taxon>
        <taxon>Methanobacteriota</taxon>
        <taxon>Stenosarchaea group</taxon>
        <taxon>Halobacteria</taxon>
        <taxon>Halobacteriales</taxon>
        <taxon>Natronomonadaceae</taxon>
        <taxon>Halomarina</taxon>
    </lineage>
</organism>
<sequence length="178" mass="19450">MSSERSDVVSMGRTVTDETGDDASDAADALDHLGDEVSRTILAACSADARSVGELATLCEVSEATIYRRLNKLMDAGLLDERTRIDTRSVSGGKEYTTAVSNVDVSFDENGLTVRTTARDDDQPLPTFTVVEPAEDSDEQVVDLQLRLPETLFSEFLTVWAELNERTATDDVELHTDD</sequence>
<dbReference type="InterPro" id="IPR036388">
    <property type="entry name" value="WH-like_DNA-bd_sf"/>
</dbReference>
<keyword evidence="4" id="KW-1185">Reference proteome</keyword>
<feature type="domain" description="HTH arsR-type" evidence="2">
    <location>
        <begin position="28"/>
        <end position="136"/>
    </location>
</feature>
<dbReference type="AlphaFoldDB" id="A0ABD6B2C8"/>
<dbReference type="Pfam" id="PF12840">
    <property type="entry name" value="HTH_20"/>
    <property type="match status" value="1"/>
</dbReference>
<dbReference type="InterPro" id="IPR001845">
    <property type="entry name" value="HTH_ArsR_DNA-bd_dom"/>
</dbReference>
<dbReference type="Proteomes" id="UP001597187">
    <property type="component" value="Unassembled WGS sequence"/>
</dbReference>
<dbReference type="CDD" id="cd00090">
    <property type="entry name" value="HTH_ARSR"/>
    <property type="match status" value="1"/>
</dbReference>
<dbReference type="InterPro" id="IPR011991">
    <property type="entry name" value="ArsR-like_HTH"/>
</dbReference>
<name>A0ABD6B2C8_9EURY</name>
<comment type="caution">
    <text evidence="3">The sequence shown here is derived from an EMBL/GenBank/DDBJ whole genome shotgun (WGS) entry which is preliminary data.</text>
</comment>
<protein>
    <submittedName>
        <fullName evidence="3">Winged helix-turn-helix domain-containing protein</fullName>
    </submittedName>
</protein>
<evidence type="ECO:0000313" key="3">
    <source>
        <dbReference type="EMBL" id="MFD1515785.1"/>
    </source>
</evidence>
<dbReference type="EMBL" id="JBHUDC010000011">
    <property type="protein sequence ID" value="MFD1515785.1"/>
    <property type="molecule type" value="Genomic_DNA"/>
</dbReference>
<reference evidence="3 4" key="1">
    <citation type="journal article" date="2019" name="Int. J. Syst. Evol. Microbiol.">
        <title>The Global Catalogue of Microorganisms (GCM) 10K type strain sequencing project: providing services to taxonomists for standard genome sequencing and annotation.</title>
        <authorList>
            <consortium name="The Broad Institute Genomics Platform"/>
            <consortium name="The Broad Institute Genome Sequencing Center for Infectious Disease"/>
            <person name="Wu L."/>
            <person name="Ma J."/>
        </authorList>
    </citation>
    <scope>NUCLEOTIDE SEQUENCE [LARGE SCALE GENOMIC DNA]</scope>
    <source>
        <strain evidence="3 4">CGMCC 1.12563</strain>
    </source>
</reference>
<evidence type="ECO:0000256" key="1">
    <source>
        <dbReference type="SAM" id="MobiDB-lite"/>
    </source>
</evidence>
<evidence type="ECO:0000313" key="4">
    <source>
        <dbReference type="Proteomes" id="UP001597187"/>
    </source>
</evidence>
<dbReference type="InterPro" id="IPR036390">
    <property type="entry name" value="WH_DNA-bd_sf"/>
</dbReference>
<dbReference type="Gene3D" id="1.10.10.10">
    <property type="entry name" value="Winged helix-like DNA-binding domain superfamily/Winged helix DNA-binding domain"/>
    <property type="match status" value="1"/>
</dbReference>
<gene>
    <name evidence="3" type="ORF">ACFSBT_21095</name>
</gene>